<sequence>MDLRTSHGLVFAWKLKLFCHLFQSQASDISQFLATGRAMILHPVLAARANCVTIWALKYRWAH</sequence>
<dbReference type="EMBL" id="GBRH01186233">
    <property type="protein sequence ID" value="JAE11663.1"/>
    <property type="molecule type" value="Transcribed_RNA"/>
</dbReference>
<proteinExistence type="predicted"/>
<name>A0A0A9FTM9_ARUDO</name>
<reference evidence="1" key="2">
    <citation type="journal article" date="2015" name="Data Brief">
        <title>Shoot transcriptome of the giant reed, Arundo donax.</title>
        <authorList>
            <person name="Barrero R.A."/>
            <person name="Guerrero F.D."/>
            <person name="Moolhuijzen P."/>
            <person name="Goolsby J.A."/>
            <person name="Tidwell J."/>
            <person name="Bellgard S.E."/>
            <person name="Bellgard M.I."/>
        </authorList>
    </citation>
    <scope>NUCLEOTIDE SEQUENCE</scope>
    <source>
        <tissue evidence="1">Shoot tissue taken approximately 20 cm above the soil surface</tissue>
    </source>
</reference>
<reference evidence="1" key="1">
    <citation type="submission" date="2014-09" db="EMBL/GenBank/DDBJ databases">
        <authorList>
            <person name="Magalhaes I.L.F."/>
            <person name="Oliveira U."/>
            <person name="Santos F.R."/>
            <person name="Vidigal T.H.D.A."/>
            <person name="Brescovit A.D."/>
            <person name="Santos A.J."/>
        </authorList>
    </citation>
    <scope>NUCLEOTIDE SEQUENCE</scope>
    <source>
        <tissue evidence="1">Shoot tissue taken approximately 20 cm above the soil surface</tissue>
    </source>
</reference>
<dbReference type="AlphaFoldDB" id="A0A0A9FTM9"/>
<evidence type="ECO:0000313" key="1">
    <source>
        <dbReference type="EMBL" id="JAE11663.1"/>
    </source>
</evidence>
<protein>
    <submittedName>
        <fullName evidence="1">SINA2</fullName>
    </submittedName>
</protein>
<accession>A0A0A9FTM9</accession>
<organism evidence="1">
    <name type="scientific">Arundo donax</name>
    <name type="common">Giant reed</name>
    <name type="synonym">Donax arundinaceus</name>
    <dbReference type="NCBI Taxonomy" id="35708"/>
    <lineage>
        <taxon>Eukaryota</taxon>
        <taxon>Viridiplantae</taxon>
        <taxon>Streptophyta</taxon>
        <taxon>Embryophyta</taxon>
        <taxon>Tracheophyta</taxon>
        <taxon>Spermatophyta</taxon>
        <taxon>Magnoliopsida</taxon>
        <taxon>Liliopsida</taxon>
        <taxon>Poales</taxon>
        <taxon>Poaceae</taxon>
        <taxon>PACMAD clade</taxon>
        <taxon>Arundinoideae</taxon>
        <taxon>Arundineae</taxon>
        <taxon>Arundo</taxon>
    </lineage>
</organism>